<keyword evidence="5" id="KW-0133">Cell shape</keyword>
<keyword evidence="4" id="KW-0378">Hydrolase</keyword>
<keyword evidence="15" id="KW-1185">Reference proteome</keyword>
<dbReference type="InterPro" id="IPR012338">
    <property type="entry name" value="Beta-lactam/transpept-like"/>
</dbReference>
<dbReference type="Gene3D" id="3.40.710.10">
    <property type="entry name" value="DD-peptidase/beta-lactamase superfamily"/>
    <property type="match status" value="1"/>
</dbReference>
<dbReference type="PANTHER" id="PTHR35333">
    <property type="entry name" value="BETA-LACTAMASE"/>
    <property type="match status" value="1"/>
</dbReference>
<dbReference type="SUPFAM" id="SSF56601">
    <property type="entry name" value="beta-lactamase/transpeptidase-like"/>
    <property type="match status" value="1"/>
</dbReference>
<feature type="domain" description="Peptidase S11 D-alanyl-D-alanine carboxypeptidase A N-terminal" evidence="12">
    <location>
        <begin position="47"/>
        <end position="310"/>
    </location>
</feature>
<accession>A0A6G8AX86</accession>
<keyword evidence="3" id="KW-0732">Signal</keyword>
<evidence type="ECO:0000256" key="2">
    <source>
        <dbReference type="ARBA" id="ARBA00007164"/>
    </source>
</evidence>
<feature type="active site" description="Proton acceptor" evidence="8">
    <location>
        <position position="81"/>
    </location>
</feature>
<dbReference type="GO" id="GO:0008800">
    <property type="term" value="F:beta-lactamase activity"/>
    <property type="evidence" value="ECO:0007669"/>
    <property type="project" value="InterPro"/>
</dbReference>
<keyword evidence="14" id="KW-0645">Protease</keyword>
<dbReference type="InterPro" id="IPR018044">
    <property type="entry name" value="Peptidase_S11"/>
</dbReference>
<feature type="domain" description="Penicillin-binding protein 4 C-terminal" evidence="13">
    <location>
        <begin position="340"/>
        <end position="403"/>
    </location>
</feature>
<dbReference type="Gene3D" id="2.30.140.20">
    <property type="entry name" value="Penicillin-binding protein 4, C-terminal domain"/>
    <property type="match status" value="1"/>
</dbReference>
<evidence type="ECO:0000256" key="6">
    <source>
        <dbReference type="ARBA" id="ARBA00022984"/>
    </source>
</evidence>
<dbReference type="InterPro" id="IPR015956">
    <property type="entry name" value="Peniciliin-bd_prot_C_sf"/>
</dbReference>
<dbReference type="Pfam" id="PF09211">
    <property type="entry name" value="DUF1958"/>
    <property type="match status" value="1"/>
</dbReference>
<feature type="transmembrane region" description="Helical" evidence="11">
    <location>
        <begin position="434"/>
        <end position="457"/>
    </location>
</feature>
<dbReference type="RefSeq" id="WP_166035875.1">
    <property type="nucleotide sequence ID" value="NZ_CP049887.1"/>
</dbReference>
<dbReference type="Proteomes" id="UP000501747">
    <property type="component" value="Chromosome"/>
</dbReference>
<evidence type="ECO:0000256" key="11">
    <source>
        <dbReference type="SAM" id="Phobius"/>
    </source>
</evidence>
<dbReference type="InterPro" id="IPR001967">
    <property type="entry name" value="Peptidase_S11_N"/>
</dbReference>
<evidence type="ECO:0000259" key="13">
    <source>
        <dbReference type="Pfam" id="PF09211"/>
    </source>
</evidence>
<dbReference type="PANTHER" id="PTHR35333:SF4">
    <property type="entry name" value="SLR0121 PROTEIN"/>
    <property type="match status" value="1"/>
</dbReference>
<dbReference type="KEGG" id="vhy:G7082_14320"/>
<evidence type="ECO:0000256" key="1">
    <source>
        <dbReference type="ARBA" id="ARBA00003217"/>
    </source>
</evidence>
<feature type="active site" evidence="8">
    <location>
        <position position="142"/>
    </location>
</feature>
<evidence type="ECO:0000256" key="5">
    <source>
        <dbReference type="ARBA" id="ARBA00022960"/>
    </source>
</evidence>
<evidence type="ECO:0000256" key="9">
    <source>
        <dbReference type="PIRSR" id="PIRSR618044-2"/>
    </source>
</evidence>
<dbReference type="EMBL" id="CP049887">
    <property type="protein sequence ID" value="QIL49590.1"/>
    <property type="molecule type" value="Genomic_DNA"/>
</dbReference>
<keyword evidence="11" id="KW-1133">Transmembrane helix</keyword>
<sequence length="483" mass="53633">MKKLGLYLGKVLLGLIIILGVGVKAHAEDGQPSMMDLIKEANYQAQESDKPKSAILVDGNTGKLLWGENEDTPHNPASIMKLMVIYLTYEAMANGKFNMDTEVVATPRHQQIAGIYEISNNKIQAGVSYPIKELIPMALVPSSNVATMMLAEQVDPNAVSFLKKMNDKAQELGMKNTKIVNATGAEVSSFQGLYGAEGVDTSSLDVNGSNVTTARDFATFSFHLIKNYPQVLEYTSSPVITVMKGTPQEETFETYNYSIPNNGKVYEDVDKNYDFEGVDGLKTGSSPSGAFNIDATAKRGELRLIAIAFGVGDWSDQTGEYKRHPFVNAMLNHGFNNYEYKELAKKGEQTINDKVVNLAEPISDVVKKGETPKLKLNEDKTVTVENSLKEVNETVKPVGVKYEEVDQGVVEQTKKQTKNILDEVNKTVDMSNPIIKAVVITFSVIFFLIIFLVLLLVRSNRKRKKARRERMRRFENMGKSDEE</sequence>
<dbReference type="InterPro" id="IPR015294">
    <property type="entry name" value="Pen-bd_prot4_C_dom"/>
</dbReference>
<evidence type="ECO:0000256" key="10">
    <source>
        <dbReference type="RuleBase" id="RU004016"/>
    </source>
</evidence>
<dbReference type="GO" id="GO:0008360">
    <property type="term" value="P:regulation of cell shape"/>
    <property type="evidence" value="ECO:0007669"/>
    <property type="project" value="UniProtKB-KW"/>
</dbReference>
<evidence type="ECO:0000313" key="15">
    <source>
        <dbReference type="Proteomes" id="UP000501747"/>
    </source>
</evidence>
<dbReference type="GO" id="GO:0009252">
    <property type="term" value="P:peptidoglycan biosynthetic process"/>
    <property type="evidence" value="ECO:0007669"/>
    <property type="project" value="UniProtKB-KW"/>
</dbReference>
<evidence type="ECO:0000256" key="8">
    <source>
        <dbReference type="PIRSR" id="PIRSR618044-1"/>
    </source>
</evidence>
<keyword evidence="7" id="KW-0961">Cell wall biogenesis/degradation</keyword>
<dbReference type="GO" id="GO:0030655">
    <property type="term" value="P:beta-lactam antibiotic catabolic process"/>
    <property type="evidence" value="ECO:0007669"/>
    <property type="project" value="InterPro"/>
</dbReference>
<evidence type="ECO:0000313" key="14">
    <source>
        <dbReference type="EMBL" id="QIL49590.1"/>
    </source>
</evidence>
<evidence type="ECO:0000259" key="12">
    <source>
        <dbReference type="Pfam" id="PF00768"/>
    </source>
</evidence>
<keyword evidence="6" id="KW-0573">Peptidoglycan synthesis</keyword>
<dbReference type="GO" id="GO:0006508">
    <property type="term" value="P:proteolysis"/>
    <property type="evidence" value="ECO:0007669"/>
    <property type="project" value="InterPro"/>
</dbReference>
<keyword evidence="14" id="KW-0121">Carboxypeptidase</keyword>
<evidence type="ECO:0000256" key="3">
    <source>
        <dbReference type="ARBA" id="ARBA00022729"/>
    </source>
</evidence>
<reference evidence="14 15" key="1">
    <citation type="submission" date="2020-03" db="EMBL/GenBank/DDBJ databases">
        <title>Vagococcus sp. nov., isolated from beetles.</title>
        <authorList>
            <person name="Hyun D.-W."/>
            <person name="Bae J.-W."/>
        </authorList>
    </citation>
    <scope>NUCLEOTIDE SEQUENCE [LARGE SCALE GENOMIC DNA]</scope>
    <source>
        <strain evidence="14 15">HDW17B</strain>
    </source>
</reference>
<evidence type="ECO:0000256" key="4">
    <source>
        <dbReference type="ARBA" id="ARBA00022801"/>
    </source>
</evidence>
<proteinExistence type="inferred from homology"/>
<dbReference type="InterPro" id="IPR037091">
    <property type="entry name" value="Pen-bd_prot4_C_dom_sf"/>
</dbReference>
<protein>
    <submittedName>
        <fullName evidence="14">D-alanyl-D-alanine carboxypeptidase</fullName>
    </submittedName>
</protein>
<dbReference type="GO" id="GO:0046677">
    <property type="term" value="P:response to antibiotic"/>
    <property type="evidence" value="ECO:0007669"/>
    <property type="project" value="InterPro"/>
</dbReference>
<comment type="function">
    <text evidence="1">Removes C-terminal D-alanyl residues from sugar-peptide cell wall precursors.</text>
</comment>
<dbReference type="SUPFAM" id="SSF69189">
    <property type="entry name" value="Penicillin-binding protein associated domain"/>
    <property type="match status" value="1"/>
</dbReference>
<organism evidence="14 15">
    <name type="scientific">Vagococcus hydrophili</name>
    <dbReference type="NCBI Taxonomy" id="2714947"/>
    <lineage>
        <taxon>Bacteria</taxon>
        <taxon>Bacillati</taxon>
        <taxon>Bacillota</taxon>
        <taxon>Bacilli</taxon>
        <taxon>Lactobacillales</taxon>
        <taxon>Enterococcaceae</taxon>
        <taxon>Vagococcus</taxon>
    </lineage>
</organism>
<comment type="similarity">
    <text evidence="2 10">Belongs to the peptidase S11 family.</text>
</comment>
<evidence type="ECO:0000256" key="7">
    <source>
        <dbReference type="ARBA" id="ARBA00023316"/>
    </source>
</evidence>
<dbReference type="Pfam" id="PF00768">
    <property type="entry name" value="Peptidase_S11"/>
    <property type="match status" value="1"/>
</dbReference>
<gene>
    <name evidence="14" type="ORF">G7082_14320</name>
</gene>
<feature type="binding site" evidence="9">
    <location>
        <position position="282"/>
    </location>
    <ligand>
        <name>substrate</name>
    </ligand>
</feature>
<dbReference type="GO" id="GO:0071555">
    <property type="term" value="P:cell wall organization"/>
    <property type="evidence" value="ECO:0007669"/>
    <property type="project" value="UniProtKB-KW"/>
</dbReference>
<keyword evidence="11" id="KW-0812">Transmembrane</keyword>
<dbReference type="AlphaFoldDB" id="A0A6G8AX86"/>
<dbReference type="PRINTS" id="PR00725">
    <property type="entry name" value="DADACBPTASE1"/>
</dbReference>
<dbReference type="InterPro" id="IPR000871">
    <property type="entry name" value="Beta-lactam_class-A"/>
</dbReference>
<dbReference type="GO" id="GO:0009002">
    <property type="term" value="F:serine-type D-Ala-D-Ala carboxypeptidase activity"/>
    <property type="evidence" value="ECO:0007669"/>
    <property type="project" value="InterPro"/>
</dbReference>
<name>A0A6G8AX86_9ENTE</name>
<keyword evidence="11" id="KW-0472">Membrane</keyword>
<feature type="active site" description="Acyl-ester intermediate" evidence="8">
    <location>
        <position position="78"/>
    </location>
</feature>